<feature type="signal peptide" evidence="1">
    <location>
        <begin position="1"/>
        <end position="21"/>
    </location>
</feature>
<keyword evidence="1" id="KW-0732">Signal</keyword>
<evidence type="ECO:0000313" key="3">
    <source>
        <dbReference type="Ensembl" id="ENSCAFP00030025400.1"/>
    </source>
</evidence>
<dbReference type="Ensembl" id="ENSCAFT00040009214.1">
    <property type="protein sequence ID" value="ENSCAFP00040007998.1"/>
    <property type="gene ID" value="ENSCAFG00040004890.1"/>
</dbReference>
<evidence type="ECO:0000313" key="5">
    <source>
        <dbReference type="Proteomes" id="UP000002254"/>
    </source>
</evidence>
<dbReference type="Ensembl" id="ENSCAFT00030029136.1">
    <property type="protein sequence ID" value="ENSCAFP00030025400.1"/>
    <property type="gene ID" value="ENSCAFG00030015813.1"/>
</dbReference>
<dbReference type="Proteomes" id="UP000694542">
    <property type="component" value="Chromosome 24"/>
</dbReference>
<proteinExistence type="predicted"/>
<reference evidence="4" key="2">
    <citation type="submission" date="2018-10" db="EMBL/GenBank/DDBJ databases">
        <title>De novo assembly of a Great Dane genome.</title>
        <authorList>
            <person name="Kidd J.M."/>
            <person name="Pendleton A.L."/>
            <person name="Shen F."/>
            <person name="Emery S."/>
        </authorList>
    </citation>
    <scope>NUCLEOTIDE SEQUENCE [LARGE SCALE GENOMIC DNA]</scope>
    <source>
        <strain evidence="4">Great Dane</strain>
    </source>
</reference>
<reference evidence="4" key="4">
    <citation type="submission" date="2025-05" db="UniProtKB">
        <authorList>
            <consortium name="Ensembl"/>
        </authorList>
    </citation>
    <scope>IDENTIFICATION</scope>
</reference>
<dbReference type="AlphaFoldDB" id="A0A8C0Q8P6"/>
<accession>A0A8C0Q8P6</accession>
<sequence>MKSALLLQLLLIHLTPQQVPGSPKQHFMKYILEPPPCRSDPGNCTQFCTMQEDCKNGLQCCSAFCGIVCSLNKNINYDRTSHKNIRNISAGN</sequence>
<reference evidence="3" key="3">
    <citation type="submission" date="2019-03" db="EMBL/GenBank/DDBJ databases">
        <authorList>
            <person name="Warren W.C."/>
            <person name="Johnson G.S."/>
        </authorList>
    </citation>
    <scope>NUCLEOTIDE SEQUENCE [LARGE SCALE GENOMIC DNA]</scope>
    <source>
        <strain evidence="3">Basenji</strain>
    </source>
</reference>
<reference evidence="2 5" key="1">
    <citation type="journal article" date="2005" name="Nature">
        <title>Genome sequence, comparative analysis and haplotype structure of the domestic dog.</title>
        <authorList>
            <consortium name="Broad Sequencing Platform"/>
            <person name="Lindblad-Toh K."/>
            <person name="Wade C.M."/>
            <person name="Mikkelsen T.S."/>
            <person name="Karlsson E.K."/>
            <person name="Jaffe D.B."/>
            <person name="Kamal M."/>
            <person name="Clamp M."/>
            <person name="Chang J.L."/>
            <person name="Kulbokas E.J. III"/>
            <person name="Zody M.C."/>
            <person name="Mauceli E."/>
            <person name="Xie X."/>
            <person name="Breen M."/>
            <person name="Wayne R.K."/>
            <person name="Ostrander E.A."/>
            <person name="Ponting C.P."/>
            <person name="Galibert F."/>
            <person name="Smith D.R."/>
            <person name="DeJong P.J."/>
            <person name="Kirkness E."/>
            <person name="Alvarez P."/>
            <person name="Biagi T."/>
            <person name="Brockman W."/>
            <person name="Butler J."/>
            <person name="Chin C.W."/>
            <person name="Cook A."/>
            <person name="Cuff J."/>
            <person name="Daly M.J."/>
            <person name="DeCaprio D."/>
            <person name="Gnerre S."/>
            <person name="Grabherr M."/>
            <person name="Kellis M."/>
            <person name="Kleber M."/>
            <person name="Bardeleben C."/>
            <person name="Goodstadt L."/>
            <person name="Heger A."/>
            <person name="Hitte C."/>
            <person name="Kim L."/>
            <person name="Koepfli K.P."/>
            <person name="Parker H.G."/>
            <person name="Pollinger J.P."/>
            <person name="Searle S.M."/>
            <person name="Sutter N.B."/>
            <person name="Thomas R."/>
            <person name="Webber C."/>
            <person name="Baldwin J."/>
            <person name="Abebe A."/>
            <person name="Abouelleil A."/>
            <person name="Aftuck L."/>
            <person name="Ait-Zahra M."/>
            <person name="Aldredge T."/>
            <person name="Allen N."/>
            <person name="An P."/>
            <person name="Anderson S."/>
            <person name="Antoine C."/>
            <person name="Arachchi H."/>
            <person name="Aslam A."/>
            <person name="Ayotte L."/>
            <person name="Bachantsang P."/>
            <person name="Barry A."/>
            <person name="Bayul T."/>
            <person name="Benamara M."/>
            <person name="Berlin A."/>
            <person name="Bessette D."/>
            <person name="Blitshteyn B."/>
            <person name="Bloom T."/>
            <person name="Blye J."/>
            <person name="Boguslavskiy L."/>
            <person name="Bonnet C."/>
            <person name="Boukhgalter B."/>
            <person name="Brown A."/>
            <person name="Cahill P."/>
            <person name="Calixte N."/>
            <person name="Camarata J."/>
            <person name="Cheshatsang Y."/>
            <person name="Chu J."/>
            <person name="Citroen M."/>
            <person name="Collymore A."/>
            <person name="Cooke P."/>
            <person name="Dawoe T."/>
            <person name="Daza R."/>
            <person name="Decktor K."/>
            <person name="DeGray S."/>
            <person name="Dhargay N."/>
            <person name="Dooley K."/>
            <person name="Dooley K."/>
            <person name="Dorje P."/>
            <person name="Dorjee K."/>
            <person name="Dorris L."/>
            <person name="Duffey N."/>
            <person name="Dupes A."/>
            <person name="Egbiremolen O."/>
            <person name="Elong R."/>
            <person name="Falk J."/>
            <person name="Farina A."/>
            <person name="Faro S."/>
            <person name="Ferguson D."/>
            <person name="Ferreira P."/>
            <person name="Fisher S."/>
            <person name="FitzGerald M."/>
            <person name="Foley K."/>
            <person name="Foley C."/>
            <person name="Franke A."/>
            <person name="Friedrich D."/>
            <person name="Gage D."/>
            <person name="Garber M."/>
            <person name="Gearin G."/>
            <person name="Giannoukos G."/>
            <person name="Goode T."/>
            <person name="Goyette A."/>
            <person name="Graham J."/>
            <person name="Grandbois E."/>
            <person name="Gyaltsen K."/>
            <person name="Hafez N."/>
            <person name="Hagopian D."/>
            <person name="Hagos B."/>
            <person name="Hall J."/>
            <person name="Healy C."/>
            <person name="Hegarty R."/>
            <person name="Honan T."/>
            <person name="Horn A."/>
            <person name="Houde N."/>
            <person name="Hughes L."/>
            <person name="Hunnicutt L."/>
            <person name="Husby M."/>
            <person name="Jester B."/>
            <person name="Jones C."/>
            <person name="Kamat A."/>
            <person name="Kanga B."/>
            <person name="Kells C."/>
            <person name="Khazanovich D."/>
            <person name="Kieu A.C."/>
            <person name="Kisner P."/>
            <person name="Kumar M."/>
            <person name="Lance K."/>
            <person name="Landers T."/>
            <person name="Lara M."/>
            <person name="Lee W."/>
            <person name="Leger J.P."/>
            <person name="Lennon N."/>
            <person name="Leuper L."/>
            <person name="LeVine S."/>
            <person name="Liu J."/>
            <person name="Liu X."/>
            <person name="Lokyitsang Y."/>
            <person name="Lokyitsang T."/>
            <person name="Lui A."/>
            <person name="Macdonald J."/>
            <person name="Major J."/>
            <person name="Marabella R."/>
            <person name="Maru K."/>
            <person name="Matthews C."/>
            <person name="McDonough S."/>
            <person name="Mehta T."/>
            <person name="Meldrim J."/>
            <person name="Melnikov A."/>
            <person name="Meneus L."/>
            <person name="Mihalev A."/>
            <person name="Mihova T."/>
            <person name="Miller K."/>
            <person name="Mittelman R."/>
            <person name="Mlenga V."/>
            <person name="Mulrain L."/>
            <person name="Munson G."/>
            <person name="Navidi A."/>
            <person name="Naylor J."/>
            <person name="Nguyen T."/>
            <person name="Nguyen N."/>
            <person name="Nguyen C."/>
            <person name="Nguyen T."/>
            <person name="Nicol R."/>
            <person name="Norbu N."/>
            <person name="Norbu C."/>
            <person name="Novod N."/>
            <person name="Nyima T."/>
            <person name="Olandt P."/>
            <person name="O'Neill B."/>
            <person name="O'Neill K."/>
            <person name="Osman S."/>
            <person name="Oyono L."/>
            <person name="Patti C."/>
            <person name="Perrin D."/>
            <person name="Phunkhang P."/>
            <person name="Pierre F."/>
            <person name="Priest M."/>
            <person name="Rachupka A."/>
            <person name="Raghuraman S."/>
            <person name="Rameau R."/>
            <person name="Ray V."/>
            <person name="Raymond C."/>
            <person name="Rege F."/>
            <person name="Rise C."/>
            <person name="Rogers J."/>
            <person name="Rogov P."/>
            <person name="Sahalie J."/>
            <person name="Settipalli S."/>
            <person name="Sharpe T."/>
            <person name="Shea T."/>
            <person name="Sheehan M."/>
            <person name="Sherpa N."/>
            <person name="Shi J."/>
            <person name="Shih D."/>
            <person name="Sloan J."/>
            <person name="Smith C."/>
            <person name="Sparrow T."/>
            <person name="Stalker J."/>
            <person name="Stange-Thomann N."/>
            <person name="Stavropoulos S."/>
            <person name="Stone C."/>
            <person name="Stone S."/>
            <person name="Sykes S."/>
            <person name="Tchuinga P."/>
            <person name="Tenzing P."/>
            <person name="Tesfaye S."/>
            <person name="Thoulutsang D."/>
            <person name="Thoulutsang Y."/>
            <person name="Topham K."/>
            <person name="Topping I."/>
            <person name="Tsamla T."/>
            <person name="Vassiliev H."/>
            <person name="Venkataraman V."/>
            <person name="Vo A."/>
            <person name="Wangchuk T."/>
            <person name="Wangdi T."/>
            <person name="Weiand M."/>
            <person name="Wilkinson J."/>
            <person name="Wilson A."/>
            <person name="Yadav S."/>
            <person name="Yang S."/>
            <person name="Yang X."/>
            <person name="Young G."/>
            <person name="Yu Q."/>
            <person name="Zainoun J."/>
            <person name="Zembek L."/>
            <person name="Zimmer A."/>
            <person name="Lander E.S."/>
        </authorList>
    </citation>
    <scope>NUCLEOTIDE SEQUENCE [LARGE SCALE GENOMIC DNA]</scope>
    <source>
        <strain evidence="2">Boxer</strain>
    </source>
</reference>
<evidence type="ECO:0000313" key="4">
    <source>
        <dbReference type="Ensembl" id="ENSCAFP00040007998.1"/>
    </source>
</evidence>
<evidence type="ECO:0000256" key="1">
    <source>
        <dbReference type="SAM" id="SignalP"/>
    </source>
</evidence>
<dbReference type="Proteomes" id="UP000002254">
    <property type="component" value="Chromosome 24"/>
</dbReference>
<organism evidence="4 6">
    <name type="scientific">Canis lupus familiaris</name>
    <name type="common">Dog</name>
    <name type="synonym">Canis familiaris</name>
    <dbReference type="NCBI Taxonomy" id="9615"/>
    <lineage>
        <taxon>Eukaryota</taxon>
        <taxon>Metazoa</taxon>
        <taxon>Chordata</taxon>
        <taxon>Craniata</taxon>
        <taxon>Vertebrata</taxon>
        <taxon>Euteleostomi</taxon>
        <taxon>Mammalia</taxon>
        <taxon>Eutheria</taxon>
        <taxon>Laurasiatheria</taxon>
        <taxon>Carnivora</taxon>
        <taxon>Caniformia</taxon>
        <taxon>Canidae</taxon>
        <taxon>Canis</taxon>
    </lineage>
</organism>
<evidence type="ECO:0000313" key="6">
    <source>
        <dbReference type="Proteomes" id="UP000694542"/>
    </source>
</evidence>
<evidence type="ECO:0000313" key="2">
    <source>
        <dbReference type="Ensembl" id="ENSCAFP00000014283.2"/>
    </source>
</evidence>
<dbReference type="OrthoDB" id="9836967at2759"/>
<protein>
    <submittedName>
        <fullName evidence="4">WAP four-disulfide core domain 13</fullName>
    </submittedName>
</protein>
<dbReference type="Ensembl" id="ENSCAFT00000015437.3">
    <property type="protein sequence ID" value="ENSCAFP00000014283.2"/>
    <property type="gene ID" value="ENSCAFG00000009728.3"/>
</dbReference>
<name>A0A8C0Q8P6_CANLF</name>
<feature type="chain" id="PRO_5044672741" evidence="1">
    <location>
        <begin position="22"/>
        <end position="92"/>
    </location>
</feature>
<dbReference type="Proteomes" id="UP000694429">
    <property type="component" value="Chromosome 24"/>
</dbReference>